<dbReference type="OrthoDB" id="10057873at2759"/>
<evidence type="ECO:0000313" key="1">
    <source>
        <dbReference type="EMBL" id="CAH0112589.1"/>
    </source>
</evidence>
<dbReference type="Proteomes" id="UP000789390">
    <property type="component" value="Unassembled WGS sequence"/>
</dbReference>
<sequence>MRHLGKLLIQKNDTRWNSEYDAVCCFVRLLQDKYREMKKLLAELKLEFITPIEEQFLKEYVIVMKPVSKCLNILQADKNGGMGFLLPTISFLKIKLKFEAMFDDNELIFAAISNPKFKLAWLDNEEDVRRAKVLLTCEYKRLRGALEESDSSEETSDGGFIF</sequence>
<dbReference type="InterPro" id="IPR012337">
    <property type="entry name" value="RNaseH-like_sf"/>
</dbReference>
<dbReference type="AlphaFoldDB" id="A0A8J2S3D3"/>
<dbReference type="EMBL" id="CAKKLH010000328">
    <property type="protein sequence ID" value="CAH0112589.1"/>
    <property type="molecule type" value="Genomic_DNA"/>
</dbReference>
<comment type="caution">
    <text evidence="1">The sequence shown here is derived from an EMBL/GenBank/DDBJ whole genome shotgun (WGS) entry which is preliminary data.</text>
</comment>
<accession>A0A8J2S3D3</accession>
<organism evidence="1 2">
    <name type="scientific">Daphnia galeata</name>
    <dbReference type="NCBI Taxonomy" id="27404"/>
    <lineage>
        <taxon>Eukaryota</taxon>
        <taxon>Metazoa</taxon>
        <taxon>Ecdysozoa</taxon>
        <taxon>Arthropoda</taxon>
        <taxon>Crustacea</taxon>
        <taxon>Branchiopoda</taxon>
        <taxon>Diplostraca</taxon>
        <taxon>Cladocera</taxon>
        <taxon>Anomopoda</taxon>
        <taxon>Daphniidae</taxon>
        <taxon>Daphnia</taxon>
    </lineage>
</organism>
<evidence type="ECO:0000313" key="2">
    <source>
        <dbReference type="Proteomes" id="UP000789390"/>
    </source>
</evidence>
<name>A0A8J2S3D3_9CRUS</name>
<protein>
    <submittedName>
        <fullName evidence="1">Uncharacterized protein</fullName>
    </submittedName>
</protein>
<keyword evidence="2" id="KW-1185">Reference proteome</keyword>
<proteinExistence type="predicted"/>
<dbReference type="SUPFAM" id="SSF53098">
    <property type="entry name" value="Ribonuclease H-like"/>
    <property type="match status" value="1"/>
</dbReference>
<gene>
    <name evidence="1" type="ORF">DGAL_LOCUS16324</name>
</gene>
<reference evidence="1" key="1">
    <citation type="submission" date="2021-11" db="EMBL/GenBank/DDBJ databases">
        <authorList>
            <person name="Schell T."/>
        </authorList>
    </citation>
    <scope>NUCLEOTIDE SEQUENCE</scope>
    <source>
        <strain evidence="1">M5</strain>
    </source>
</reference>